<dbReference type="SMART" id="SM00034">
    <property type="entry name" value="CLECT"/>
    <property type="match status" value="1"/>
</dbReference>
<organism evidence="2 3">
    <name type="scientific">Electrophorus electricus</name>
    <name type="common">Electric eel</name>
    <name type="synonym">Gymnotus electricus</name>
    <dbReference type="NCBI Taxonomy" id="8005"/>
    <lineage>
        <taxon>Eukaryota</taxon>
        <taxon>Metazoa</taxon>
        <taxon>Chordata</taxon>
        <taxon>Craniata</taxon>
        <taxon>Vertebrata</taxon>
        <taxon>Euteleostomi</taxon>
        <taxon>Actinopterygii</taxon>
        <taxon>Neopterygii</taxon>
        <taxon>Teleostei</taxon>
        <taxon>Ostariophysi</taxon>
        <taxon>Gymnotiformes</taxon>
        <taxon>Gymnotoidei</taxon>
        <taxon>Gymnotidae</taxon>
        <taxon>Electrophorus</taxon>
    </lineage>
</organism>
<reference evidence="2" key="3">
    <citation type="submission" date="2025-09" db="UniProtKB">
        <authorList>
            <consortium name="Ensembl"/>
        </authorList>
    </citation>
    <scope>IDENTIFICATION</scope>
</reference>
<reference evidence="2 3" key="1">
    <citation type="submission" date="2020-05" db="EMBL/GenBank/DDBJ databases">
        <title>Electrophorus electricus (electric eel) genome, fEleEle1, primary haplotype.</title>
        <authorList>
            <person name="Myers G."/>
            <person name="Meyer A."/>
            <person name="Fedrigo O."/>
            <person name="Formenti G."/>
            <person name="Rhie A."/>
            <person name="Tracey A."/>
            <person name="Sims Y."/>
            <person name="Jarvis E.D."/>
        </authorList>
    </citation>
    <scope>NUCLEOTIDE SEQUENCE [LARGE SCALE GENOMIC DNA]</scope>
</reference>
<reference evidence="2" key="2">
    <citation type="submission" date="2025-08" db="UniProtKB">
        <authorList>
            <consortium name="Ensembl"/>
        </authorList>
    </citation>
    <scope>IDENTIFICATION</scope>
</reference>
<sequence length="161" mass="18448">GYILMNILMIGYLNNVWIHVPDSTCPVGWTALGSSIYYISKATNDWSHSRKDCQERGADLVVINSREEQNNFITHIGAIENVTLHSDRVWTGLVNDPWNWSDQSNSEFRNWKSNSPNTLTPAEKCVTVKRADKKESWNIESCEKKHPFICHESEQSFTSSL</sequence>
<dbReference type="GeneTree" id="ENSGT01100000263473"/>
<dbReference type="InterPro" id="IPR001304">
    <property type="entry name" value="C-type_lectin-like"/>
</dbReference>
<dbReference type="InterPro" id="IPR016186">
    <property type="entry name" value="C-type_lectin-like/link_sf"/>
</dbReference>
<dbReference type="InterPro" id="IPR016187">
    <property type="entry name" value="CTDL_fold"/>
</dbReference>
<proteinExistence type="predicted"/>
<dbReference type="AlphaFoldDB" id="A0AAY5EDW0"/>
<dbReference type="Ensembl" id="ENSEEET00000061433.1">
    <property type="protein sequence ID" value="ENSEEEP00000055161.1"/>
    <property type="gene ID" value="ENSEEEG00000018779.2"/>
</dbReference>
<evidence type="ECO:0000313" key="2">
    <source>
        <dbReference type="Ensembl" id="ENSEEEP00000055161.1"/>
    </source>
</evidence>
<dbReference type="PRINTS" id="PR01504">
    <property type="entry name" value="PNCREATITSAP"/>
</dbReference>
<dbReference type="PANTHER" id="PTHR22803">
    <property type="entry name" value="MANNOSE, PHOSPHOLIPASE, LECTIN RECEPTOR RELATED"/>
    <property type="match status" value="1"/>
</dbReference>
<feature type="domain" description="C-type lectin" evidence="1">
    <location>
        <begin position="32"/>
        <end position="151"/>
    </location>
</feature>
<dbReference type="Pfam" id="PF00059">
    <property type="entry name" value="Lectin_C"/>
    <property type="match status" value="1"/>
</dbReference>
<dbReference type="Proteomes" id="UP000314983">
    <property type="component" value="Chromosome 9"/>
</dbReference>
<dbReference type="Gene3D" id="3.10.100.10">
    <property type="entry name" value="Mannose-Binding Protein A, subunit A"/>
    <property type="match status" value="1"/>
</dbReference>
<dbReference type="PROSITE" id="PS50041">
    <property type="entry name" value="C_TYPE_LECTIN_2"/>
    <property type="match status" value="1"/>
</dbReference>
<keyword evidence="3" id="KW-1185">Reference proteome</keyword>
<accession>A0AAY5EDW0</accession>
<evidence type="ECO:0000313" key="3">
    <source>
        <dbReference type="Proteomes" id="UP000314983"/>
    </source>
</evidence>
<evidence type="ECO:0000259" key="1">
    <source>
        <dbReference type="PROSITE" id="PS50041"/>
    </source>
</evidence>
<dbReference type="SUPFAM" id="SSF56436">
    <property type="entry name" value="C-type lectin-like"/>
    <property type="match status" value="1"/>
</dbReference>
<name>A0AAY5EDW0_ELEEL</name>
<dbReference type="InterPro" id="IPR050111">
    <property type="entry name" value="C-type_lectin/snaclec_domain"/>
</dbReference>
<protein>
    <recommendedName>
        <fullName evidence="1">C-type lectin domain-containing protein</fullName>
    </recommendedName>
</protein>